<dbReference type="EMBL" id="CP119078">
    <property type="protein sequence ID" value="WED41852.1"/>
    <property type="molecule type" value="Genomic_DNA"/>
</dbReference>
<dbReference type="Proteomes" id="UP001222087">
    <property type="component" value="Chromosome"/>
</dbReference>
<evidence type="ECO:0000313" key="2">
    <source>
        <dbReference type="Proteomes" id="UP001222087"/>
    </source>
</evidence>
<organism evidence="1 2">
    <name type="scientific">Legionella cardiaca</name>
    <dbReference type="NCBI Taxonomy" id="1071983"/>
    <lineage>
        <taxon>Bacteria</taxon>
        <taxon>Pseudomonadati</taxon>
        <taxon>Pseudomonadota</taxon>
        <taxon>Gammaproteobacteria</taxon>
        <taxon>Legionellales</taxon>
        <taxon>Legionellaceae</taxon>
        <taxon>Legionella</taxon>
    </lineage>
</organism>
<proteinExistence type="predicted"/>
<name>A0ABY8AMI7_9GAMM</name>
<evidence type="ECO:0000313" key="1">
    <source>
        <dbReference type="EMBL" id="WED41852.1"/>
    </source>
</evidence>
<dbReference type="RefSeq" id="WP_275087677.1">
    <property type="nucleotide sequence ID" value="NZ_CP119078.1"/>
</dbReference>
<keyword evidence="2" id="KW-1185">Reference proteome</keyword>
<protein>
    <submittedName>
        <fullName evidence="1">Uncharacterized protein</fullName>
    </submittedName>
</protein>
<accession>A0ABY8AMI7</accession>
<reference evidence="1 2" key="1">
    <citation type="submission" date="2023-02" db="EMBL/GenBank/DDBJ databases">
        <title>Genome Sequence of L. cardiaca H63T.</title>
        <authorList>
            <person name="Lopez A.E."/>
            <person name="Cianciotto N.P."/>
        </authorList>
    </citation>
    <scope>NUCLEOTIDE SEQUENCE [LARGE SCALE GENOMIC DNA]</scope>
    <source>
        <strain evidence="1 2">H63</strain>
    </source>
</reference>
<gene>
    <name evidence="1" type="ORF">PXX05_07860</name>
</gene>
<sequence>MQSEEELGDDLFHQEEVNSRRAVLRQYMRALADYEKIGSFLLDRLCNGSLEAVKSNIKSLCVVIAAEGDGDLRHAVAEALAKKANQNRGVHSILEEFSTREMPTIAGTASGILTVGASLKTP</sequence>